<dbReference type="Proteomes" id="UP001280629">
    <property type="component" value="Unassembled WGS sequence"/>
</dbReference>
<gene>
    <name evidence="2" type="ORF">QT716_01340</name>
</gene>
<sequence>MAWEIVWLPRDKKRAGSLALSGGLHTLMGGFLALSGGLLTLMGGFLALSGRLLTLMGGLPWVSCGSP</sequence>
<evidence type="ECO:0000313" key="2">
    <source>
        <dbReference type="EMBL" id="MDW0108687.1"/>
    </source>
</evidence>
<reference evidence="2 3" key="1">
    <citation type="submission" date="2023-06" db="EMBL/GenBank/DDBJ databases">
        <title>Sporosarcina sp. nov., isolated from Korean traditional fermented seafood 'Jeotgal'.</title>
        <authorList>
            <person name="Yang A.-I."/>
            <person name="Shin N.-R."/>
        </authorList>
    </citation>
    <scope>NUCLEOTIDE SEQUENCE [LARGE SCALE GENOMIC DNA]</scope>
    <source>
        <strain evidence="2 3">KCTC3840</strain>
    </source>
</reference>
<protein>
    <submittedName>
        <fullName evidence="2">Uncharacterized protein</fullName>
    </submittedName>
</protein>
<dbReference type="EMBL" id="JAUBDH010000001">
    <property type="protein sequence ID" value="MDW0108687.1"/>
    <property type="molecule type" value="Genomic_DNA"/>
</dbReference>
<proteinExistence type="predicted"/>
<evidence type="ECO:0000313" key="3">
    <source>
        <dbReference type="Proteomes" id="UP001280629"/>
    </source>
</evidence>
<keyword evidence="1" id="KW-1133">Transmembrane helix</keyword>
<keyword evidence="1" id="KW-0472">Membrane</keyword>
<organism evidence="2 3">
    <name type="scientific">Sporosarcina aquimarina</name>
    <dbReference type="NCBI Taxonomy" id="114975"/>
    <lineage>
        <taxon>Bacteria</taxon>
        <taxon>Bacillati</taxon>
        <taxon>Bacillota</taxon>
        <taxon>Bacilli</taxon>
        <taxon>Bacillales</taxon>
        <taxon>Caryophanaceae</taxon>
        <taxon>Sporosarcina</taxon>
    </lineage>
</organism>
<evidence type="ECO:0000256" key="1">
    <source>
        <dbReference type="SAM" id="Phobius"/>
    </source>
</evidence>
<accession>A0ABU4FVE3</accession>
<keyword evidence="3" id="KW-1185">Reference proteome</keyword>
<comment type="caution">
    <text evidence="2">The sequence shown here is derived from an EMBL/GenBank/DDBJ whole genome shotgun (WGS) entry which is preliminary data.</text>
</comment>
<keyword evidence="1" id="KW-0812">Transmembrane</keyword>
<name>A0ABU4FVE3_9BACL</name>
<feature type="transmembrane region" description="Helical" evidence="1">
    <location>
        <begin position="27"/>
        <end position="48"/>
    </location>
</feature>